<proteinExistence type="predicted"/>
<comment type="caution">
    <text evidence="5">The sequence shown here is derived from an EMBL/GenBank/DDBJ whole genome shotgun (WGS) entry which is preliminary data.</text>
</comment>
<evidence type="ECO:0000313" key="5">
    <source>
        <dbReference type="EMBL" id="EJK53240.1"/>
    </source>
</evidence>
<sequence length="475" mass="51835">MLPRPGQSTPLKSHSSAVTSAAVHPDYTLAASGSDDGTVKLWDHESGEYVRTLKGHTNAVTCVDFSPGGGYLASSSADLSVKVWSVGDGEYACVRTLRGHDHTVSAVRFVPPEAGDVVLDGGRGRKGGTGADAGAGGGGRGRRGPGGVREQVRRDGEQGSDGQVLARTRGLVGERPYDTRRRRARQEGRRVRATGTRPRRRGPVVPVLERPPRRGGGGQVVPVPGPTRERLARPDRPALLRRRPDGPRVRREGRAVPPYDRGRAPALRDVPRDALDDAGARSGRTARESSLILPLQQGLKSDDLAAWLAPNPTMCLRYAAIDTPVRALGGMIKNKVLDKMSIQNTARVFYVFAALAPEPWIPSKSIDLYTHIRLPIQVSLSTCSLTSDRKKGRTDMNECAYRPRRGPRHLVYMLGIWGERRCWNKGFFSEWAISRLTITTYKQNNPASPRHLFGPVGDDNKPGSELPPNNQVRYV</sequence>
<gene>
    <name evidence="5" type="ORF">THAOC_27372</name>
</gene>
<feature type="compositionally biased region" description="Gly residues" evidence="4">
    <location>
        <begin position="127"/>
        <end position="147"/>
    </location>
</feature>
<feature type="compositionally biased region" description="Basic and acidic residues" evidence="4">
    <location>
        <begin position="269"/>
        <end position="279"/>
    </location>
</feature>
<feature type="compositionally biased region" description="Basic and acidic residues" evidence="4">
    <location>
        <begin position="175"/>
        <end position="190"/>
    </location>
</feature>
<evidence type="ECO:0000313" key="6">
    <source>
        <dbReference type="Proteomes" id="UP000266841"/>
    </source>
</evidence>
<feature type="repeat" description="WD" evidence="3">
    <location>
        <begin position="53"/>
        <end position="94"/>
    </location>
</feature>
<keyword evidence="1 3" id="KW-0853">WD repeat</keyword>
<feature type="region of interest" description="Disordered" evidence="4">
    <location>
        <begin position="118"/>
        <end position="287"/>
    </location>
</feature>
<feature type="region of interest" description="Disordered" evidence="4">
    <location>
        <begin position="449"/>
        <end position="475"/>
    </location>
</feature>
<dbReference type="SUPFAM" id="SSF50978">
    <property type="entry name" value="WD40 repeat-like"/>
    <property type="match status" value="1"/>
</dbReference>
<dbReference type="PROSITE" id="PS50082">
    <property type="entry name" value="WD_REPEATS_2"/>
    <property type="match status" value="2"/>
</dbReference>
<keyword evidence="2" id="KW-0677">Repeat</keyword>
<dbReference type="AlphaFoldDB" id="K0RJ50"/>
<dbReference type="Gene3D" id="2.130.10.10">
    <property type="entry name" value="YVTN repeat-like/Quinoprotein amine dehydrogenase"/>
    <property type="match status" value="1"/>
</dbReference>
<dbReference type="InterPro" id="IPR015943">
    <property type="entry name" value="WD40/YVTN_repeat-like_dom_sf"/>
</dbReference>
<feature type="compositionally biased region" description="Basic and acidic residues" evidence="4">
    <location>
        <begin position="227"/>
        <end position="254"/>
    </location>
</feature>
<dbReference type="PANTHER" id="PTHR19848:SF8">
    <property type="entry name" value="F-BOX AND WD REPEAT DOMAIN CONTAINING 7"/>
    <property type="match status" value="1"/>
</dbReference>
<feature type="repeat" description="WD" evidence="3">
    <location>
        <begin position="11"/>
        <end position="52"/>
    </location>
</feature>
<protein>
    <submittedName>
        <fullName evidence="5">Uncharacterized protein</fullName>
    </submittedName>
</protein>
<dbReference type="InterPro" id="IPR001680">
    <property type="entry name" value="WD40_rpt"/>
</dbReference>
<dbReference type="EMBL" id="AGNL01038171">
    <property type="protein sequence ID" value="EJK53240.1"/>
    <property type="molecule type" value="Genomic_DNA"/>
</dbReference>
<dbReference type="Pfam" id="PF00400">
    <property type="entry name" value="WD40"/>
    <property type="match status" value="2"/>
</dbReference>
<dbReference type="Proteomes" id="UP000266841">
    <property type="component" value="Unassembled WGS sequence"/>
</dbReference>
<accession>K0RJ50</accession>
<keyword evidence="6" id="KW-1185">Reference proteome</keyword>
<dbReference type="PANTHER" id="PTHR19848">
    <property type="entry name" value="WD40 REPEAT PROTEIN"/>
    <property type="match status" value="1"/>
</dbReference>
<dbReference type="OrthoDB" id="202197at2759"/>
<evidence type="ECO:0000256" key="3">
    <source>
        <dbReference type="PROSITE-ProRule" id="PRU00221"/>
    </source>
</evidence>
<evidence type="ECO:0000256" key="1">
    <source>
        <dbReference type="ARBA" id="ARBA00022574"/>
    </source>
</evidence>
<reference evidence="5 6" key="1">
    <citation type="journal article" date="2012" name="Genome Biol.">
        <title>Genome and low-iron response of an oceanic diatom adapted to chronic iron limitation.</title>
        <authorList>
            <person name="Lommer M."/>
            <person name="Specht M."/>
            <person name="Roy A.S."/>
            <person name="Kraemer L."/>
            <person name="Andreson R."/>
            <person name="Gutowska M.A."/>
            <person name="Wolf J."/>
            <person name="Bergner S.V."/>
            <person name="Schilhabel M.B."/>
            <person name="Klostermeier U.C."/>
            <person name="Beiko R.G."/>
            <person name="Rosenstiel P."/>
            <person name="Hippler M."/>
            <person name="Laroche J."/>
        </authorList>
    </citation>
    <scope>NUCLEOTIDE SEQUENCE [LARGE SCALE GENOMIC DNA]</scope>
    <source>
        <strain evidence="5 6">CCMP1005</strain>
    </source>
</reference>
<dbReference type="SMART" id="SM00320">
    <property type="entry name" value="WD40"/>
    <property type="match status" value="2"/>
</dbReference>
<name>K0RJ50_THAOC</name>
<evidence type="ECO:0000256" key="4">
    <source>
        <dbReference type="SAM" id="MobiDB-lite"/>
    </source>
</evidence>
<dbReference type="PROSITE" id="PS50294">
    <property type="entry name" value="WD_REPEATS_REGION"/>
    <property type="match status" value="2"/>
</dbReference>
<dbReference type="eggNOG" id="KOG0295">
    <property type="taxonomic scope" value="Eukaryota"/>
</dbReference>
<evidence type="ECO:0000256" key="2">
    <source>
        <dbReference type="ARBA" id="ARBA00022737"/>
    </source>
</evidence>
<dbReference type="InterPro" id="IPR036322">
    <property type="entry name" value="WD40_repeat_dom_sf"/>
</dbReference>
<organism evidence="5 6">
    <name type="scientific">Thalassiosira oceanica</name>
    <name type="common">Marine diatom</name>
    <dbReference type="NCBI Taxonomy" id="159749"/>
    <lineage>
        <taxon>Eukaryota</taxon>
        <taxon>Sar</taxon>
        <taxon>Stramenopiles</taxon>
        <taxon>Ochrophyta</taxon>
        <taxon>Bacillariophyta</taxon>
        <taxon>Coscinodiscophyceae</taxon>
        <taxon>Thalassiosirophycidae</taxon>
        <taxon>Thalassiosirales</taxon>
        <taxon>Thalassiosiraceae</taxon>
        <taxon>Thalassiosira</taxon>
    </lineage>
</organism>